<dbReference type="Gene3D" id="3.90.760.10">
    <property type="entry name" value="Flavocytochrome c sulphide dehydrogenase, flavin-binding domain"/>
    <property type="match status" value="1"/>
</dbReference>
<dbReference type="Gene3D" id="3.50.50.60">
    <property type="entry name" value="FAD/NAD(P)-binding domain"/>
    <property type="match status" value="2"/>
</dbReference>
<feature type="signal peptide" evidence="4">
    <location>
        <begin position="1"/>
        <end position="27"/>
    </location>
</feature>
<reference evidence="8 9" key="1">
    <citation type="submission" date="2018-10" db="EMBL/GenBank/DDBJ databases">
        <title>Genomic Encyclopedia of Archaeal and Bacterial Type Strains, Phase II (KMG-II): from individual species to whole genera.</title>
        <authorList>
            <person name="Goeker M."/>
        </authorList>
    </citation>
    <scope>NUCLEOTIDE SEQUENCE [LARGE SCALE GENOMIC DNA]</scope>
    <source>
        <strain evidence="8 9">DSM 235</strain>
    </source>
</reference>
<dbReference type="InterPro" id="IPR016156">
    <property type="entry name" value="FAD/NAD-linked_Rdtase_dimer_sf"/>
</dbReference>
<dbReference type="InterPro" id="IPR049386">
    <property type="entry name" value="FCSD_central"/>
</dbReference>
<feature type="domain" description="Sulfide dehydrogenase [flavocytochrome c] flavoprotein chain central" evidence="7">
    <location>
        <begin position="165"/>
        <end position="278"/>
    </location>
</feature>
<dbReference type="SUPFAM" id="SSF51905">
    <property type="entry name" value="FAD/NAD(P)-binding domain"/>
    <property type="match status" value="2"/>
</dbReference>
<dbReference type="GO" id="GO:0050660">
    <property type="term" value="F:flavin adenine dinucleotide binding"/>
    <property type="evidence" value="ECO:0007669"/>
    <property type="project" value="InterPro"/>
</dbReference>
<dbReference type="AlphaFoldDB" id="A0A495VCV4"/>
<dbReference type="InterPro" id="IPR023753">
    <property type="entry name" value="FAD/NAD-binding_dom"/>
</dbReference>
<keyword evidence="3" id="KW-0274">FAD</keyword>
<evidence type="ECO:0000259" key="7">
    <source>
        <dbReference type="Pfam" id="PF21706"/>
    </source>
</evidence>
<dbReference type="EMBL" id="RBXL01000001">
    <property type="protein sequence ID" value="RKT47169.1"/>
    <property type="molecule type" value="Genomic_DNA"/>
</dbReference>
<dbReference type="InterPro" id="IPR019546">
    <property type="entry name" value="TAT_signal_bac_arc"/>
</dbReference>
<keyword evidence="1" id="KW-0285">Flavoprotein</keyword>
<dbReference type="PANTHER" id="PTHR43755:SF1">
    <property type="entry name" value="FAD-DEPENDENT PYRIDINE NUCLEOTIDE-DISULPHIDE OXIDOREDUCTASE"/>
    <property type="match status" value="1"/>
</dbReference>
<dbReference type="InterPro" id="IPR036188">
    <property type="entry name" value="FAD/NAD-bd_sf"/>
</dbReference>
<dbReference type="InterPro" id="IPR006311">
    <property type="entry name" value="TAT_signal"/>
</dbReference>
<dbReference type="OrthoDB" id="9802771at2"/>
<comment type="caution">
    <text evidence="8">The sequence shown here is derived from an EMBL/GenBank/DDBJ whole genome shotgun (WGS) entry which is preliminary data.</text>
</comment>
<evidence type="ECO:0000256" key="1">
    <source>
        <dbReference type="ARBA" id="ARBA00022630"/>
    </source>
</evidence>
<organism evidence="8 9">
    <name type="scientific">Thiocapsa rosea</name>
    <dbReference type="NCBI Taxonomy" id="69360"/>
    <lineage>
        <taxon>Bacteria</taxon>
        <taxon>Pseudomonadati</taxon>
        <taxon>Pseudomonadota</taxon>
        <taxon>Gammaproteobacteria</taxon>
        <taxon>Chromatiales</taxon>
        <taxon>Chromatiaceae</taxon>
        <taxon>Thiocapsa</taxon>
    </lineage>
</organism>
<evidence type="ECO:0000256" key="4">
    <source>
        <dbReference type="SAM" id="SignalP"/>
    </source>
</evidence>
<evidence type="ECO:0000256" key="3">
    <source>
        <dbReference type="ARBA" id="ARBA00022827"/>
    </source>
</evidence>
<feature type="chain" id="PRO_5019848563" evidence="4">
    <location>
        <begin position="28"/>
        <end position="421"/>
    </location>
</feature>
<evidence type="ECO:0000256" key="2">
    <source>
        <dbReference type="ARBA" id="ARBA00022729"/>
    </source>
</evidence>
<evidence type="ECO:0000313" key="9">
    <source>
        <dbReference type="Proteomes" id="UP000274556"/>
    </source>
</evidence>
<feature type="domain" description="FAD/NAD(P)-binding" evidence="5">
    <location>
        <begin position="34"/>
        <end position="146"/>
    </location>
</feature>
<dbReference type="Pfam" id="PF09242">
    <property type="entry name" value="FCSD-flav_bind"/>
    <property type="match status" value="1"/>
</dbReference>
<dbReference type="PANTHER" id="PTHR43755">
    <property type="match status" value="1"/>
</dbReference>
<evidence type="ECO:0000259" key="5">
    <source>
        <dbReference type="Pfam" id="PF07992"/>
    </source>
</evidence>
<dbReference type="InterPro" id="IPR015323">
    <property type="entry name" value="FlavoCytC_S_DH_flav-bd"/>
</dbReference>
<dbReference type="Pfam" id="PF07992">
    <property type="entry name" value="Pyr_redox_2"/>
    <property type="match status" value="1"/>
</dbReference>
<dbReference type="Pfam" id="PF10518">
    <property type="entry name" value="TAT_signal"/>
    <property type="match status" value="1"/>
</dbReference>
<evidence type="ECO:0000313" key="8">
    <source>
        <dbReference type="EMBL" id="RKT47169.1"/>
    </source>
</evidence>
<sequence length="421" mass="45644">MNMNRRTFLKTSAALATTLAAGPAAFAAGNVQGRVVVIGGGFGGATAAKYLKKWAPGLDVTLVERNSNFVSCPISNLVLAGVKDIEDITLAYDGLEKYDIRLVHDEAVAIDPDKREVRLANGDPLPWDRLIVAPGIDFLYDRIPGLDSPEAQSRVLHAWKAGPQTVELRKQLEALPDGDTFAISIPAPPYRCPPGPYERISLIANYFKQHKPRSKVIVLDANPEITSKKGLFLDAWDSLYKDIIEYRPNNQVVDFELAENRAILEFESVKADLFNVIPPQRSGLIATPLVTADDRWCGVEYLGFESLAIPGIHVIGDAIVASPGMPKSGFMANNHVKVAADAIIARLAGAEPNTAPIIANTCYSFVSDTQAVHVAGVYTFDAEKSTLLPVEGAGGLSPERNRLEADYALAWARNIWADVLT</sequence>
<feature type="domain" description="Flavocytochrome c sulphide dehydrogenase flavin-binding" evidence="6">
    <location>
        <begin position="355"/>
        <end position="420"/>
    </location>
</feature>
<keyword evidence="9" id="KW-1185">Reference proteome</keyword>
<proteinExistence type="predicted"/>
<dbReference type="PROSITE" id="PS51318">
    <property type="entry name" value="TAT"/>
    <property type="match status" value="1"/>
</dbReference>
<accession>A0A495VCV4</accession>
<name>A0A495VCV4_9GAMM</name>
<dbReference type="InterPro" id="IPR052541">
    <property type="entry name" value="SQRD"/>
</dbReference>
<evidence type="ECO:0000259" key="6">
    <source>
        <dbReference type="Pfam" id="PF09242"/>
    </source>
</evidence>
<gene>
    <name evidence="8" type="ORF">BDD21_4728</name>
</gene>
<dbReference type="Proteomes" id="UP000274556">
    <property type="component" value="Unassembled WGS sequence"/>
</dbReference>
<dbReference type="SUPFAM" id="SSF55424">
    <property type="entry name" value="FAD/NAD-linked reductases, dimerisation (C-terminal) domain"/>
    <property type="match status" value="1"/>
</dbReference>
<dbReference type="GO" id="GO:0016491">
    <property type="term" value="F:oxidoreductase activity"/>
    <property type="evidence" value="ECO:0007669"/>
    <property type="project" value="InterPro"/>
</dbReference>
<protein>
    <submittedName>
        <fullName evidence="8">Sulfide dehydrogenase (Flavocytochrome c) flavoprotein subunit</fullName>
    </submittedName>
</protein>
<keyword evidence="2 4" id="KW-0732">Signal</keyword>
<dbReference type="Pfam" id="PF21706">
    <property type="entry name" value="FCSD_central"/>
    <property type="match status" value="1"/>
</dbReference>
<dbReference type="InterPro" id="IPR037092">
    <property type="entry name" value="FlavoCytC_S_DH_flav-bd_sf"/>
</dbReference>